<proteinExistence type="predicted"/>
<sequence>MQAKEPIQEIVMDDDIVAEKVKPRDFKIRWPEVDESDGEKQQVASSTIDMKEVLEKPVTGVKTNVNEIILQKPVEEEPVKAHAETSKPKRKLVSEGTSMTGGITSKEEISMTDPIPKEKPEEEQEVGAHIEDYEAEEETQEIVTNLENEFEEEEDQEATERFDDDFELESQRYTPIEKEPRSEVPTIVAGLTEEESDKSERDFPKMTFSMMSFDIKNSALTRSKDSTDPLRSSAGTPDTVRSATMDFRPESAASSTASSILSPGAESSRSFTFVIPPQDARNSPSGNGMTNVSLTIPNPQKDGPNNQYVAVKETTEEKIVQALDEHGNPLAPPQRSVETLRTLFQSPQEPNPNGATALNIDSTGSLTTVALPYLPVGNRNNQLEAPVKGDMQTHSMTFRPLSPNEQGVSGYTFEETVVREKQFSTKSIKDPSGPYPALPPASERPTSRGSTVPPKSPMSPLQKGSDSVDPVSPSSTMSSGPTQWRGRGEATSRSQTGSPRSVVQQESPEAFSPSSTMSSGTSLQKERGQPPVRRYQTGSPARGRDSPSRPYSPSENRLSQQQQSTKGRHMYQQSVSSRTISASSPSEYQVFVKGHGPGGRQSPPAKHSQSLNRFHKGPNQLRRQSNSASQSHSSNQTFSMQRHLRKGQVFHDQRGSMVAGATHEENVDRSSLGRHPVRSGKGKWTSTPMGNI</sequence>
<accession>A0A1S3JKM4</accession>
<feature type="region of interest" description="Disordered" evidence="1">
    <location>
        <begin position="149"/>
        <end position="203"/>
    </location>
</feature>
<feature type="compositionally biased region" description="Basic and acidic residues" evidence="1">
    <location>
        <begin position="416"/>
        <end position="429"/>
    </location>
</feature>
<protein>
    <submittedName>
        <fullName evidence="3">Muscle M-line assembly protein unc-89-like</fullName>
    </submittedName>
</protein>
<feature type="compositionally biased region" description="Polar residues" evidence="1">
    <location>
        <begin position="549"/>
        <end position="587"/>
    </location>
</feature>
<feature type="compositionally biased region" description="Polar residues" evidence="1">
    <location>
        <begin position="280"/>
        <end position="306"/>
    </location>
</feature>
<feature type="compositionally biased region" description="Low complexity" evidence="1">
    <location>
        <begin position="624"/>
        <end position="636"/>
    </location>
</feature>
<reference evidence="3" key="1">
    <citation type="submission" date="2025-08" db="UniProtKB">
        <authorList>
            <consortium name="RefSeq"/>
        </authorList>
    </citation>
    <scope>IDENTIFICATION</scope>
    <source>
        <tissue evidence="3">Gonads</tissue>
    </source>
</reference>
<feature type="compositionally biased region" description="Low complexity" evidence="1">
    <location>
        <begin position="464"/>
        <end position="482"/>
    </location>
</feature>
<dbReference type="KEGG" id="lak:106174120"/>
<feature type="compositionally biased region" description="Polar residues" evidence="1">
    <location>
        <begin position="229"/>
        <end position="242"/>
    </location>
</feature>
<gene>
    <name evidence="3" type="primary">LOC106174120</name>
</gene>
<dbReference type="InParanoid" id="A0A1S3JKM4"/>
<evidence type="ECO:0000313" key="2">
    <source>
        <dbReference type="Proteomes" id="UP000085678"/>
    </source>
</evidence>
<dbReference type="Proteomes" id="UP000085678">
    <property type="component" value="Unplaced"/>
</dbReference>
<feature type="region of interest" description="Disordered" evidence="1">
    <location>
        <begin position="388"/>
        <end position="692"/>
    </location>
</feature>
<name>A0A1S3JKM4_LINAN</name>
<feature type="region of interest" description="Disordered" evidence="1">
    <location>
        <begin position="219"/>
        <end position="306"/>
    </location>
</feature>
<dbReference type="GeneID" id="106174120"/>
<feature type="region of interest" description="Disordered" evidence="1">
    <location>
        <begin position="76"/>
        <end position="127"/>
    </location>
</feature>
<feature type="compositionally biased region" description="Acidic residues" evidence="1">
    <location>
        <begin position="149"/>
        <end position="168"/>
    </location>
</feature>
<dbReference type="AlphaFoldDB" id="A0A1S3JKM4"/>
<organism evidence="2 3">
    <name type="scientific">Lingula anatina</name>
    <name type="common">Brachiopod</name>
    <name type="synonym">Lingula unguis</name>
    <dbReference type="NCBI Taxonomy" id="7574"/>
    <lineage>
        <taxon>Eukaryota</taxon>
        <taxon>Metazoa</taxon>
        <taxon>Spiralia</taxon>
        <taxon>Lophotrochozoa</taxon>
        <taxon>Brachiopoda</taxon>
        <taxon>Linguliformea</taxon>
        <taxon>Lingulata</taxon>
        <taxon>Lingulida</taxon>
        <taxon>Linguloidea</taxon>
        <taxon>Lingulidae</taxon>
        <taxon>Lingula</taxon>
    </lineage>
</organism>
<feature type="compositionally biased region" description="Low complexity" evidence="1">
    <location>
        <begin position="512"/>
        <end position="522"/>
    </location>
</feature>
<evidence type="ECO:0000313" key="3">
    <source>
        <dbReference type="RefSeq" id="XP_013410970.1"/>
    </source>
</evidence>
<dbReference type="RefSeq" id="XP_013410970.1">
    <property type="nucleotide sequence ID" value="XM_013555516.1"/>
</dbReference>
<feature type="compositionally biased region" description="Polar residues" evidence="1">
    <location>
        <begin position="491"/>
        <end position="507"/>
    </location>
</feature>
<evidence type="ECO:0000256" key="1">
    <source>
        <dbReference type="SAM" id="MobiDB-lite"/>
    </source>
</evidence>
<keyword evidence="2" id="KW-1185">Reference proteome</keyword>
<feature type="compositionally biased region" description="Basic and acidic residues" evidence="1">
    <location>
        <begin position="105"/>
        <end position="127"/>
    </location>
</feature>
<feature type="compositionally biased region" description="Basic and acidic residues" evidence="1">
    <location>
        <begin position="76"/>
        <end position="87"/>
    </location>
</feature>